<feature type="domain" description="GATA-type transcription activator N-terminal" evidence="1">
    <location>
        <begin position="62"/>
        <end position="121"/>
    </location>
</feature>
<dbReference type="Pfam" id="PF05349">
    <property type="entry name" value="GATA-N"/>
    <property type="match status" value="1"/>
</dbReference>
<sequence>MGLRALPLSPSHNSFSPNLGVAQTLPRHHRLSRSSKFVVVSAKVDEKNENEEPKKSKQSLFSSVTEALDFSQVRSVEDAQLLEKARDATQSGGRMSREQYGALRRKIGGTYKDFFKSYVDVDGQYVEEGWVDKTCKVCKEDTRGEPRQVDKFGRYVHVACLEKSNSGNFFTRLFSR</sequence>
<dbReference type="GO" id="GO:0003677">
    <property type="term" value="F:DNA binding"/>
    <property type="evidence" value="ECO:0007669"/>
    <property type="project" value="InterPro"/>
</dbReference>
<dbReference type="PANTHER" id="PTHR36771:SF2">
    <property type="entry name" value="POTASSIUM TRANSPORTER"/>
    <property type="match status" value="1"/>
</dbReference>
<evidence type="ECO:0000313" key="2">
    <source>
        <dbReference type="EMBL" id="CAN75527.1"/>
    </source>
</evidence>
<reference evidence="2" key="1">
    <citation type="journal article" date="2007" name="PLoS ONE">
        <title>The first genome sequence of an elite grapevine cultivar (Pinot noir Vitis vinifera L.): coping with a highly heterozygous genome.</title>
        <authorList>
            <person name="Velasco R."/>
            <person name="Zharkikh A."/>
            <person name="Troggio M."/>
            <person name="Cartwright D.A."/>
            <person name="Cestaro A."/>
            <person name="Pruss D."/>
            <person name="Pindo M."/>
            <person name="FitzGerald L.M."/>
            <person name="Vezzulli S."/>
            <person name="Reid J."/>
            <person name="Malacarne G."/>
            <person name="Iliev D."/>
            <person name="Coppola G."/>
            <person name="Wardell B."/>
            <person name="Micheletti D."/>
            <person name="Macalma T."/>
            <person name="Facci M."/>
            <person name="Mitchell J.T."/>
            <person name="Perazzolli M."/>
            <person name="Eldredge G."/>
            <person name="Gatto P."/>
            <person name="Oyzerski R."/>
            <person name="Moretto M."/>
            <person name="Gutin N."/>
            <person name="Stefanini M."/>
            <person name="Chen Y."/>
            <person name="Segala C."/>
            <person name="Davenport C."/>
            <person name="Dematte L."/>
            <person name="Mraz A."/>
            <person name="Battilana J."/>
            <person name="Stormo K."/>
            <person name="Costa F."/>
            <person name="Tao Q."/>
            <person name="Si-Ammour A."/>
            <person name="Harkins T."/>
            <person name="Lackey A."/>
            <person name="Perbost C."/>
            <person name="Taillon B."/>
            <person name="Stella A."/>
            <person name="Solovyev V."/>
            <person name="Fawcett J.A."/>
            <person name="Sterck L."/>
            <person name="Vandepoele K."/>
            <person name="Grando S.M."/>
            <person name="Toppo S."/>
            <person name="Moser C."/>
            <person name="Lanchbury J."/>
            <person name="Bogden R."/>
            <person name="Skolnick M."/>
            <person name="Sgaramella V."/>
            <person name="Bhatnagar S.K."/>
            <person name="Fontana P."/>
            <person name="Gutin A."/>
            <person name="Van de Peer Y."/>
            <person name="Salamini F."/>
            <person name="Viola R."/>
        </authorList>
    </citation>
    <scope>NUCLEOTIDE SEQUENCE</scope>
</reference>
<dbReference type="PANTHER" id="PTHR36771">
    <property type="entry name" value="POTASSIUM TRANSPORTER"/>
    <property type="match status" value="1"/>
</dbReference>
<dbReference type="ExpressionAtlas" id="A5ACL9">
    <property type="expression patterns" value="baseline and differential"/>
</dbReference>
<gene>
    <name evidence="2" type="ORF">VITISV_043600</name>
</gene>
<dbReference type="GO" id="GO:0008270">
    <property type="term" value="F:zinc ion binding"/>
    <property type="evidence" value="ECO:0007669"/>
    <property type="project" value="InterPro"/>
</dbReference>
<dbReference type="GO" id="GO:0045893">
    <property type="term" value="P:positive regulation of DNA-templated transcription"/>
    <property type="evidence" value="ECO:0007669"/>
    <property type="project" value="InterPro"/>
</dbReference>
<organism evidence="2">
    <name type="scientific">Vitis vinifera</name>
    <name type="common">Grape</name>
    <dbReference type="NCBI Taxonomy" id="29760"/>
    <lineage>
        <taxon>Eukaryota</taxon>
        <taxon>Viridiplantae</taxon>
        <taxon>Streptophyta</taxon>
        <taxon>Embryophyta</taxon>
        <taxon>Tracheophyta</taxon>
        <taxon>Spermatophyta</taxon>
        <taxon>Magnoliopsida</taxon>
        <taxon>eudicotyledons</taxon>
        <taxon>Gunneridae</taxon>
        <taxon>Pentapetalae</taxon>
        <taxon>rosids</taxon>
        <taxon>Vitales</taxon>
        <taxon>Vitaceae</taxon>
        <taxon>Viteae</taxon>
        <taxon>Vitis</taxon>
    </lineage>
</organism>
<dbReference type="AlphaFoldDB" id="A5ACL9"/>
<accession>A5ACL9</accession>
<dbReference type="EMBL" id="AM423271">
    <property type="protein sequence ID" value="CAN75527.1"/>
    <property type="molecule type" value="Genomic_DNA"/>
</dbReference>
<proteinExistence type="predicted"/>
<evidence type="ECO:0000259" key="1">
    <source>
        <dbReference type="Pfam" id="PF05349"/>
    </source>
</evidence>
<dbReference type="GO" id="GO:0005634">
    <property type="term" value="C:nucleus"/>
    <property type="evidence" value="ECO:0007669"/>
    <property type="project" value="InterPro"/>
</dbReference>
<dbReference type="InterPro" id="IPR008013">
    <property type="entry name" value="GATA_N"/>
</dbReference>
<protein>
    <recommendedName>
        <fullName evidence="1">GATA-type transcription activator N-terminal domain-containing protein</fullName>
    </recommendedName>
</protein>
<name>A5ACL9_VITVI</name>